<dbReference type="Gene3D" id="1.25.10.10">
    <property type="entry name" value="Leucine-rich Repeat Variant"/>
    <property type="match status" value="1"/>
</dbReference>
<dbReference type="InterPro" id="IPR016024">
    <property type="entry name" value="ARM-type_fold"/>
</dbReference>
<dbReference type="Pfam" id="PF13646">
    <property type="entry name" value="HEAT_2"/>
    <property type="match status" value="1"/>
</dbReference>
<dbReference type="GO" id="GO:0016491">
    <property type="term" value="F:oxidoreductase activity"/>
    <property type="evidence" value="ECO:0007669"/>
    <property type="project" value="TreeGrafter"/>
</dbReference>
<comment type="caution">
    <text evidence="1">The sequence shown here is derived from an EMBL/GenBank/DDBJ whole genome shotgun (WGS) entry which is preliminary data.</text>
</comment>
<name>A0AAP2RDQ7_9EURY</name>
<dbReference type="InterPro" id="IPR004155">
    <property type="entry name" value="PBS_lyase_HEAT"/>
</dbReference>
<evidence type="ECO:0000313" key="1">
    <source>
        <dbReference type="EMBL" id="MCD1295744.1"/>
    </source>
</evidence>
<keyword evidence="2" id="KW-1185">Reference proteome</keyword>
<dbReference type="EMBL" id="PGCK01000010">
    <property type="protein sequence ID" value="MCD1295744.1"/>
    <property type="molecule type" value="Genomic_DNA"/>
</dbReference>
<accession>A0AAP2RDQ7</accession>
<dbReference type="PANTHER" id="PTHR12697">
    <property type="entry name" value="PBS LYASE HEAT-LIKE PROTEIN"/>
    <property type="match status" value="1"/>
</dbReference>
<dbReference type="InterPro" id="IPR011989">
    <property type="entry name" value="ARM-like"/>
</dbReference>
<gene>
    <name evidence="1" type="ORF">CUJ83_12115</name>
</gene>
<sequence length="102" mass="10968">MAVDHDVETLINNLKDPKLAVDAACSLAATKDLMAVDPLIDALNTDKNADVRAMAAYALGEIGSEKALGPLKKAAKEDYDQVKRSADQAIKKIQVKRALTNF</sequence>
<dbReference type="SUPFAM" id="SSF48371">
    <property type="entry name" value="ARM repeat"/>
    <property type="match status" value="1"/>
</dbReference>
<evidence type="ECO:0000313" key="2">
    <source>
        <dbReference type="Proteomes" id="UP001320159"/>
    </source>
</evidence>
<organism evidence="1 2">
    <name type="scientific">Methanooceanicella nereidis</name>
    <dbReference type="NCBI Taxonomy" id="2052831"/>
    <lineage>
        <taxon>Archaea</taxon>
        <taxon>Methanobacteriati</taxon>
        <taxon>Methanobacteriota</taxon>
        <taxon>Stenosarchaea group</taxon>
        <taxon>Methanomicrobia</taxon>
        <taxon>Methanocellales</taxon>
        <taxon>Methanocellaceae</taxon>
        <taxon>Methanooceanicella</taxon>
    </lineage>
</organism>
<dbReference type="SMART" id="SM00567">
    <property type="entry name" value="EZ_HEAT"/>
    <property type="match status" value="2"/>
</dbReference>
<reference evidence="1 2" key="1">
    <citation type="submission" date="2017-11" db="EMBL/GenBank/DDBJ databases">
        <title>Isolation and Characterization of Family Methanocellaceae Species from Potential Methane Hydrate Area Offshore Southwestern Taiwan.</title>
        <authorList>
            <person name="Zhang W.-L."/>
            <person name="Chen W.-C."/>
            <person name="Lai M.-C."/>
            <person name="Chen S.-C."/>
        </authorList>
    </citation>
    <scope>NUCLEOTIDE SEQUENCE [LARGE SCALE GENOMIC DNA]</scope>
    <source>
        <strain evidence="1 2">CWC-04</strain>
    </source>
</reference>
<dbReference type="PANTHER" id="PTHR12697:SF5">
    <property type="entry name" value="DEOXYHYPUSINE HYDROXYLASE"/>
    <property type="match status" value="1"/>
</dbReference>
<dbReference type="AlphaFoldDB" id="A0AAP2RDQ7"/>
<dbReference type="Proteomes" id="UP001320159">
    <property type="component" value="Unassembled WGS sequence"/>
</dbReference>
<protein>
    <submittedName>
        <fullName evidence="1">HEAT repeat domain-containing protein</fullName>
    </submittedName>
</protein>
<proteinExistence type="predicted"/>